<dbReference type="EMBL" id="PVWK01000144">
    <property type="protein sequence ID" value="PSB24453.1"/>
    <property type="molecule type" value="Genomic_DNA"/>
</dbReference>
<protein>
    <recommendedName>
        <fullName evidence="1">Tn3 transposase DDE domain-containing protein</fullName>
    </recommendedName>
</protein>
<comment type="caution">
    <text evidence="2">The sequence shown here is derived from an EMBL/GenBank/DDBJ whole genome shotgun (WGS) entry which is preliminary data.</text>
</comment>
<evidence type="ECO:0000313" key="3">
    <source>
        <dbReference type="Proteomes" id="UP000239576"/>
    </source>
</evidence>
<proteinExistence type="predicted"/>
<dbReference type="Pfam" id="PF01526">
    <property type="entry name" value="DDE_Tnp_Tn3"/>
    <property type="match status" value="1"/>
</dbReference>
<dbReference type="AlphaFoldDB" id="A0A2T1DVB2"/>
<dbReference type="Proteomes" id="UP000239576">
    <property type="component" value="Unassembled WGS sequence"/>
</dbReference>
<keyword evidence="3" id="KW-1185">Reference proteome</keyword>
<dbReference type="GO" id="GO:0004803">
    <property type="term" value="F:transposase activity"/>
    <property type="evidence" value="ECO:0007669"/>
    <property type="project" value="InterPro"/>
</dbReference>
<feature type="domain" description="Tn3 transposase DDE" evidence="1">
    <location>
        <begin position="2"/>
        <end position="52"/>
    </location>
</feature>
<dbReference type="GO" id="GO:0006313">
    <property type="term" value="P:DNA transposition"/>
    <property type="evidence" value="ECO:0007669"/>
    <property type="project" value="InterPro"/>
</dbReference>
<evidence type="ECO:0000259" key="1">
    <source>
        <dbReference type="Pfam" id="PF01526"/>
    </source>
</evidence>
<dbReference type="InterPro" id="IPR002513">
    <property type="entry name" value="Tn3_Tnp_DDE_dom"/>
</dbReference>
<reference evidence="3" key="1">
    <citation type="submission" date="2018-02" db="EMBL/GenBank/DDBJ databases">
        <authorList>
            <person name="Moore K."/>
            <person name="Momper L."/>
        </authorList>
    </citation>
    <scope>NUCLEOTIDE SEQUENCE [LARGE SCALE GENOMIC DNA]</scope>
    <source>
        <strain evidence="3">ULC18</strain>
    </source>
</reference>
<sequence length="74" mass="8560">MNLVVAAIILWHTVYLERAVYAMQEQGKSLDAVLLKHVAPIHWNHISLMGDYLWKQSKLVEKGEFRPLLAFSKL</sequence>
<gene>
    <name evidence="2" type="ORF">C7B82_27060</name>
</gene>
<evidence type="ECO:0000313" key="2">
    <source>
        <dbReference type="EMBL" id="PSB24453.1"/>
    </source>
</evidence>
<name>A0A2T1DVB2_9CYAN</name>
<reference evidence="2 3" key="2">
    <citation type="submission" date="2018-03" db="EMBL/GenBank/DDBJ databases">
        <title>The ancient ancestry and fast evolution of plastids.</title>
        <authorList>
            <person name="Moore K.R."/>
            <person name="Magnabosco C."/>
            <person name="Momper L."/>
            <person name="Gold D.A."/>
            <person name="Bosak T."/>
            <person name="Fournier G.P."/>
        </authorList>
    </citation>
    <scope>NUCLEOTIDE SEQUENCE [LARGE SCALE GENOMIC DNA]</scope>
    <source>
        <strain evidence="2 3">ULC18</strain>
    </source>
</reference>
<dbReference type="OrthoDB" id="3538665at2"/>
<accession>A0A2T1DVB2</accession>
<organism evidence="2 3">
    <name type="scientific">Stenomitos frigidus ULC18</name>
    <dbReference type="NCBI Taxonomy" id="2107698"/>
    <lineage>
        <taxon>Bacteria</taxon>
        <taxon>Bacillati</taxon>
        <taxon>Cyanobacteriota</taxon>
        <taxon>Cyanophyceae</taxon>
        <taxon>Leptolyngbyales</taxon>
        <taxon>Leptolyngbyaceae</taxon>
        <taxon>Stenomitos</taxon>
    </lineage>
</organism>